<dbReference type="CDD" id="cd02440">
    <property type="entry name" value="AdoMet_MTases"/>
    <property type="match status" value="1"/>
</dbReference>
<proteinExistence type="inferred from homology"/>
<keyword evidence="3" id="KW-0489">Methyltransferase</keyword>
<dbReference type="InterPro" id="IPR023543">
    <property type="entry name" value="rRNA_ssu_MeTfrase_C"/>
</dbReference>
<dbReference type="SUPFAM" id="SSF53335">
    <property type="entry name" value="S-adenosyl-L-methionine-dependent methyltransferases"/>
    <property type="match status" value="1"/>
</dbReference>
<evidence type="ECO:0000256" key="3">
    <source>
        <dbReference type="ARBA" id="ARBA00022603"/>
    </source>
</evidence>
<accession>A0A2S5KJC7</accession>
<keyword evidence="4" id="KW-0808">Transferase</keyword>
<evidence type="ECO:0000256" key="2">
    <source>
        <dbReference type="ARBA" id="ARBA00022552"/>
    </source>
</evidence>
<protein>
    <submittedName>
        <fullName evidence="8">16S rRNA (Guanine(1207)-N(2))-methyltransferase RsmC</fullName>
    </submittedName>
</protein>
<dbReference type="InterPro" id="IPR007848">
    <property type="entry name" value="Small_mtfrase_dom"/>
</dbReference>
<feature type="domain" description="Methyltransferase small N-terminal" evidence="7">
    <location>
        <begin position="12"/>
        <end position="165"/>
    </location>
</feature>
<keyword evidence="2" id="KW-0698">rRNA processing</keyword>
<evidence type="ECO:0000256" key="1">
    <source>
        <dbReference type="ARBA" id="ARBA00022490"/>
    </source>
</evidence>
<name>A0A2S5KJC7_9PROT</name>
<dbReference type="AlphaFoldDB" id="A0A2S5KJC7"/>
<keyword evidence="5" id="KW-0949">S-adenosyl-L-methionine</keyword>
<dbReference type="InterPro" id="IPR046977">
    <property type="entry name" value="RsmC/RlmG"/>
</dbReference>
<sequence length="346" mass="38590">MNSAASTWLPVSQVISRNLSVFEASSSLLVVNAPEIGVWQQWSADTVLHFFSQDFRVHSELQQAGFQSHFAAVVNELPDNADVLLYWPKSKELARMLLSMLLSLMDAGRQLWIVGEHQEGVKSAAKILLEDHEIELSKLDNARRCTLYRVTVDRAFPVFDIETWLHYSSVVLDDTELQVVSLPGVFSLGELDEGTALLLPNMKLPELGRVLDFGCGAGIIGAVAKRRNPQLDIELIDVSALALESARRTLAQNGIEALVYPSNAWSDIEGRFKVVLSNPPFHTGIKTDYRAVTELIAQARKKIVYDGWLEVVANAHLPYEGWLQEQFKRVAVVAETTKFKVYSARG</sequence>
<dbReference type="GO" id="GO:0008990">
    <property type="term" value="F:rRNA (guanine-N2-)-methyltransferase activity"/>
    <property type="evidence" value="ECO:0007669"/>
    <property type="project" value="InterPro"/>
</dbReference>
<dbReference type="Pfam" id="PF05175">
    <property type="entry name" value="MTS"/>
    <property type="match status" value="1"/>
</dbReference>
<dbReference type="Gene3D" id="3.40.50.150">
    <property type="entry name" value="Vaccinia Virus protein VP39"/>
    <property type="match status" value="2"/>
</dbReference>
<evidence type="ECO:0000313" key="9">
    <source>
        <dbReference type="Proteomes" id="UP000238196"/>
    </source>
</evidence>
<dbReference type="InterPro" id="IPR013675">
    <property type="entry name" value="Mtase_sm_N"/>
</dbReference>
<keyword evidence="1" id="KW-0963">Cytoplasm</keyword>
<evidence type="ECO:0000259" key="6">
    <source>
        <dbReference type="Pfam" id="PF05175"/>
    </source>
</evidence>
<dbReference type="OrthoDB" id="29650at2"/>
<reference evidence="8 9" key="1">
    <citation type="submission" date="2018-02" db="EMBL/GenBank/DDBJ databases">
        <title>novel marine gammaproteobacteria from coastal saline agro ecosystem.</title>
        <authorList>
            <person name="Krishnan R."/>
            <person name="Ramesh Kumar N."/>
        </authorList>
    </citation>
    <scope>NUCLEOTIDE SEQUENCE [LARGE SCALE GENOMIC DNA]</scope>
    <source>
        <strain evidence="8 9">228</strain>
    </source>
</reference>
<evidence type="ECO:0000313" key="8">
    <source>
        <dbReference type="EMBL" id="PPC74911.1"/>
    </source>
</evidence>
<dbReference type="PANTHER" id="PTHR47816:SF4">
    <property type="entry name" value="RIBOSOMAL RNA SMALL SUBUNIT METHYLTRANSFERASE C"/>
    <property type="match status" value="1"/>
</dbReference>
<feature type="domain" description="Methyltransferase small" evidence="6">
    <location>
        <begin position="176"/>
        <end position="343"/>
    </location>
</feature>
<dbReference type="NCBIfam" id="NF007023">
    <property type="entry name" value="PRK09489.1"/>
    <property type="match status" value="1"/>
</dbReference>
<dbReference type="HAMAP" id="MF_01862">
    <property type="entry name" value="16SrRNA_methyltr_C"/>
    <property type="match status" value="1"/>
</dbReference>
<dbReference type="Proteomes" id="UP000238196">
    <property type="component" value="Unassembled WGS sequence"/>
</dbReference>
<dbReference type="GO" id="GO:0003676">
    <property type="term" value="F:nucleic acid binding"/>
    <property type="evidence" value="ECO:0007669"/>
    <property type="project" value="InterPro"/>
</dbReference>
<dbReference type="InterPro" id="IPR002052">
    <property type="entry name" value="DNA_methylase_N6_adenine_CS"/>
</dbReference>
<gene>
    <name evidence="8" type="ORF">C4K68_23270</name>
</gene>
<evidence type="ECO:0000259" key="7">
    <source>
        <dbReference type="Pfam" id="PF08468"/>
    </source>
</evidence>
<dbReference type="EMBL" id="PRLP01000122">
    <property type="protein sequence ID" value="PPC74911.1"/>
    <property type="molecule type" value="Genomic_DNA"/>
</dbReference>
<dbReference type="Pfam" id="PF08468">
    <property type="entry name" value="MTS_N"/>
    <property type="match status" value="1"/>
</dbReference>
<comment type="caution">
    <text evidence="8">The sequence shown here is derived from an EMBL/GenBank/DDBJ whole genome shotgun (WGS) entry which is preliminary data.</text>
</comment>
<organism evidence="8 9">
    <name type="scientific">Proteobacteria bacterium 228</name>
    <dbReference type="NCBI Taxonomy" id="2083153"/>
    <lineage>
        <taxon>Bacteria</taxon>
        <taxon>Pseudomonadati</taxon>
        <taxon>Pseudomonadota</taxon>
    </lineage>
</organism>
<dbReference type="InterPro" id="IPR029063">
    <property type="entry name" value="SAM-dependent_MTases_sf"/>
</dbReference>
<dbReference type="PROSITE" id="PS00092">
    <property type="entry name" value="N6_MTASE"/>
    <property type="match status" value="1"/>
</dbReference>
<dbReference type="PANTHER" id="PTHR47816">
    <property type="entry name" value="RIBOSOMAL RNA SMALL SUBUNIT METHYLTRANSFERASE C"/>
    <property type="match status" value="1"/>
</dbReference>
<evidence type="ECO:0000256" key="5">
    <source>
        <dbReference type="ARBA" id="ARBA00022691"/>
    </source>
</evidence>
<evidence type="ECO:0000256" key="4">
    <source>
        <dbReference type="ARBA" id="ARBA00022679"/>
    </source>
</evidence>